<feature type="compositionally biased region" description="Low complexity" evidence="1">
    <location>
        <begin position="136"/>
        <end position="152"/>
    </location>
</feature>
<reference evidence="2" key="1">
    <citation type="submission" date="2013-11" db="EMBL/GenBank/DDBJ databases">
        <title>The Genome Sequence of Phytophthora parasitica CJ02B3.</title>
        <authorList>
            <consortium name="The Broad Institute Genomics Platform"/>
            <person name="Russ C."/>
            <person name="Tyler B."/>
            <person name="Panabieres F."/>
            <person name="Shan W."/>
            <person name="Tripathy S."/>
            <person name="Grunwald N."/>
            <person name="Machado M."/>
            <person name="Johnson C.S."/>
            <person name="Arredondo F."/>
            <person name="Hong C."/>
            <person name="Coffey M."/>
            <person name="Young S.K."/>
            <person name="Zeng Q."/>
            <person name="Gargeya S."/>
            <person name="Fitzgerald M."/>
            <person name="Abouelleil A."/>
            <person name="Alvarado L."/>
            <person name="Chapman S.B."/>
            <person name="Gainer-Dewar J."/>
            <person name="Goldberg J."/>
            <person name="Griggs A."/>
            <person name="Gujja S."/>
            <person name="Hansen M."/>
            <person name="Howarth C."/>
            <person name="Imamovic A."/>
            <person name="Ireland A."/>
            <person name="Larimer J."/>
            <person name="McCowan C."/>
            <person name="Murphy C."/>
            <person name="Pearson M."/>
            <person name="Poon T.W."/>
            <person name="Priest M."/>
            <person name="Roberts A."/>
            <person name="Saif S."/>
            <person name="Shea T."/>
            <person name="Sykes S."/>
            <person name="Wortman J."/>
            <person name="Nusbaum C."/>
            <person name="Birren B."/>
        </authorList>
    </citation>
    <scope>NUCLEOTIDE SEQUENCE [LARGE SCALE GENOMIC DNA]</scope>
    <source>
        <strain evidence="2">CJ02B3</strain>
    </source>
</reference>
<evidence type="ECO:0000313" key="3">
    <source>
        <dbReference type="EMBL" id="ETL46381.1"/>
    </source>
</evidence>
<evidence type="ECO:0000313" key="4">
    <source>
        <dbReference type="Proteomes" id="UP000053864"/>
    </source>
</evidence>
<name>W2JIX1_PHYNI</name>
<accession>W2JIX1</accession>
<organism evidence="3 4">
    <name type="scientific">Phytophthora nicotianae</name>
    <name type="common">Potato buckeye rot agent</name>
    <name type="synonym">Phytophthora parasitica</name>
    <dbReference type="NCBI Taxonomy" id="4792"/>
    <lineage>
        <taxon>Eukaryota</taxon>
        <taxon>Sar</taxon>
        <taxon>Stramenopiles</taxon>
        <taxon>Oomycota</taxon>
        <taxon>Peronosporomycetes</taxon>
        <taxon>Peronosporales</taxon>
        <taxon>Peronosporaceae</taxon>
        <taxon>Phytophthora</taxon>
    </lineage>
</organism>
<gene>
    <name evidence="2" type="ORF">L915_03791</name>
    <name evidence="3" type="ORF">L916_03728</name>
</gene>
<dbReference type="AlphaFoldDB" id="W2JIX1"/>
<dbReference type="EMBL" id="KI671586">
    <property type="protein sequence ID" value="ETL46381.1"/>
    <property type="molecule type" value="Genomic_DNA"/>
</dbReference>
<dbReference type="Proteomes" id="UP000053236">
    <property type="component" value="Unassembled WGS sequence"/>
</dbReference>
<feature type="region of interest" description="Disordered" evidence="1">
    <location>
        <begin position="130"/>
        <end position="158"/>
    </location>
</feature>
<protein>
    <submittedName>
        <fullName evidence="3">Uncharacterized protein</fullName>
    </submittedName>
</protein>
<sequence length="158" mass="16928">MSSHGWSGEGRGEEAGEGLSGWAPLLETETPAPAEICEDEDEEHTGGSVGCDVRRRTPTMGGSDDGSERGTPRRTEPRAEIRGAREARRDDDGTLGSESLSPRARRMAESVLDTPRVREMFNQFLAMLARQPAPSEEPTPARTTAGETAEAAMSTPST</sequence>
<reference evidence="3 4" key="2">
    <citation type="submission" date="2013-11" db="EMBL/GenBank/DDBJ databases">
        <title>The Genome Sequence of Phytophthora parasitica CJ05E6.</title>
        <authorList>
            <consortium name="The Broad Institute Genomics Platform"/>
            <person name="Russ C."/>
            <person name="Tyler B."/>
            <person name="Panabieres F."/>
            <person name="Shan W."/>
            <person name="Tripathy S."/>
            <person name="Grunwald N."/>
            <person name="Machado M."/>
            <person name="Johnson C.S."/>
            <person name="Arredondo F."/>
            <person name="Hong C."/>
            <person name="Coffey M."/>
            <person name="Young S.K."/>
            <person name="Zeng Q."/>
            <person name="Gargeya S."/>
            <person name="Fitzgerald M."/>
            <person name="Abouelleil A."/>
            <person name="Alvarado L."/>
            <person name="Chapman S.B."/>
            <person name="Gainer-Dewar J."/>
            <person name="Goldberg J."/>
            <person name="Griggs A."/>
            <person name="Gujja S."/>
            <person name="Hansen M."/>
            <person name="Howarth C."/>
            <person name="Imamovic A."/>
            <person name="Ireland A."/>
            <person name="Larimer J."/>
            <person name="McCowan C."/>
            <person name="Murphy C."/>
            <person name="Pearson M."/>
            <person name="Poon T.W."/>
            <person name="Priest M."/>
            <person name="Roberts A."/>
            <person name="Saif S."/>
            <person name="Shea T."/>
            <person name="Sykes S."/>
            <person name="Wortman J."/>
            <person name="Nusbaum C."/>
            <person name="Birren B."/>
        </authorList>
    </citation>
    <scope>NUCLEOTIDE SEQUENCE [LARGE SCALE GENOMIC DNA]</scope>
    <source>
        <strain evidence="3 4">CJ05E6</strain>
    </source>
</reference>
<evidence type="ECO:0000313" key="2">
    <source>
        <dbReference type="EMBL" id="ETK92958.1"/>
    </source>
</evidence>
<proteinExistence type="predicted"/>
<feature type="compositionally biased region" description="Basic and acidic residues" evidence="1">
    <location>
        <begin position="66"/>
        <end position="92"/>
    </location>
</feature>
<evidence type="ECO:0000256" key="1">
    <source>
        <dbReference type="SAM" id="MobiDB-lite"/>
    </source>
</evidence>
<feature type="region of interest" description="Disordered" evidence="1">
    <location>
        <begin position="1"/>
        <end position="113"/>
    </location>
</feature>
<dbReference type="VEuPathDB" id="FungiDB:PPTG_17464"/>
<dbReference type="EMBL" id="KI685076">
    <property type="protein sequence ID" value="ETK92958.1"/>
    <property type="molecule type" value="Genomic_DNA"/>
</dbReference>
<dbReference type="Proteomes" id="UP000053864">
    <property type="component" value="Unassembled WGS sequence"/>
</dbReference>